<evidence type="ECO:0000256" key="1">
    <source>
        <dbReference type="ARBA" id="ARBA00004141"/>
    </source>
</evidence>
<accession>A0AAV5QVA2</accession>
<feature type="transmembrane region" description="Helical" evidence="6">
    <location>
        <begin position="482"/>
        <end position="503"/>
    </location>
</feature>
<evidence type="ECO:0000256" key="4">
    <source>
        <dbReference type="ARBA" id="ARBA00023136"/>
    </source>
</evidence>
<dbReference type="PANTHER" id="PTHR31274:SF1">
    <property type="entry name" value="AGL149CP"/>
    <property type="match status" value="1"/>
</dbReference>
<sequence length="610" mass="68780">MSGRSTGALIWTCFKPMLKLYTMLAIGYYFGRKNVFDVSTSRNVSYVQQRILLPCFIFTNIVTYLQYTDIKPIAVVCFNSVLYILVAAATWLCVLYANSGLHKFAGVDVLNIAGNWKYGSLFAMMFSTSATIIVSYLQSLAYDTEVFSSDQINRGIAFAFIGFTIFEFVIYNGAHIFIKWDFRNLEKDNDGTKVLHEGKEESESSIQESSNGKEKLSALQKLPDVFVVKPEDSENVPDSDDRQSITSSAPSTLSDNAIPQPFDKPQDPQGHNMLEKLNSRASQFSTTSQRLRAIELRKLPPQNISDVVHEFATENKENLNALSLIRSRTNEPSAAPAFEDNPTTLPIWHKRTASDIQSKFRRLLNLACNPFKNPYLSAVMVSFFVSMIPWLKNLFVATPSFEPRYTINPHYKDAPDDYPPLNVFMTYSSYLAQAQVPISLFLLGATFSRLTSRTSDTSKISLMDKVSGLISSIVSHRTQLRGIVFITVLKLCVLPIIGISIVTAFDLHNWLGVKGITKEEQNVVIFVMCLFWALPSYAAQVYLTAVHTSERKTVSHQNDRELDFDVKSIDGGDKFQQLKNIEMLQWSEYVVLGVSLPFVSVFVLKHVLHY</sequence>
<organism evidence="7 8">
    <name type="scientific">Saccharomycopsis crataegensis</name>
    <dbReference type="NCBI Taxonomy" id="43959"/>
    <lineage>
        <taxon>Eukaryota</taxon>
        <taxon>Fungi</taxon>
        <taxon>Dikarya</taxon>
        <taxon>Ascomycota</taxon>
        <taxon>Saccharomycotina</taxon>
        <taxon>Saccharomycetes</taxon>
        <taxon>Saccharomycopsidaceae</taxon>
        <taxon>Saccharomycopsis</taxon>
    </lineage>
</organism>
<dbReference type="Pfam" id="PF03547">
    <property type="entry name" value="Mem_trans"/>
    <property type="match status" value="1"/>
</dbReference>
<evidence type="ECO:0000256" key="6">
    <source>
        <dbReference type="SAM" id="Phobius"/>
    </source>
</evidence>
<dbReference type="AlphaFoldDB" id="A0AAV5QVA2"/>
<feature type="transmembrane region" description="Helical" evidence="6">
    <location>
        <begin position="157"/>
        <end position="178"/>
    </location>
</feature>
<feature type="transmembrane region" description="Helical" evidence="6">
    <location>
        <begin position="6"/>
        <end position="30"/>
    </location>
</feature>
<evidence type="ECO:0000256" key="3">
    <source>
        <dbReference type="ARBA" id="ARBA00022989"/>
    </source>
</evidence>
<feature type="region of interest" description="Disordered" evidence="5">
    <location>
        <begin position="231"/>
        <end position="272"/>
    </location>
</feature>
<protein>
    <submittedName>
        <fullName evidence="7">Uncharacterized protein</fullName>
    </submittedName>
</protein>
<feature type="transmembrane region" description="Helical" evidence="6">
    <location>
        <begin position="73"/>
        <end position="97"/>
    </location>
</feature>
<dbReference type="Proteomes" id="UP001360560">
    <property type="component" value="Unassembled WGS sequence"/>
</dbReference>
<gene>
    <name evidence="7" type="ORF">DASC09_062290</name>
</gene>
<keyword evidence="2 6" id="KW-0812">Transmembrane</keyword>
<feature type="transmembrane region" description="Helical" evidence="6">
    <location>
        <begin position="118"/>
        <end position="137"/>
    </location>
</feature>
<feature type="transmembrane region" description="Helical" evidence="6">
    <location>
        <begin position="374"/>
        <end position="391"/>
    </location>
</feature>
<name>A0AAV5QVA2_9ASCO</name>
<dbReference type="GO" id="GO:0055085">
    <property type="term" value="P:transmembrane transport"/>
    <property type="evidence" value="ECO:0007669"/>
    <property type="project" value="InterPro"/>
</dbReference>
<feature type="compositionally biased region" description="Polar residues" evidence="5">
    <location>
        <begin position="244"/>
        <end position="257"/>
    </location>
</feature>
<dbReference type="InterPro" id="IPR040254">
    <property type="entry name" value="Ecm3-like"/>
</dbReference>
<feature type="transmembrane region" description="Helical" evidence="6">
    <location>
        <begin position="430"/>
        <end position="450"/>
    </location>
</feature>
<feature type="transmembrane region" description="Helical" evidence="6">
    <location>
        <begin position="523"/>
        <end position="543"/>
    </location>
</feature>
<keyword evidence="8" id="KW-1185">Reference proteome</keyword>
<dbReference type="GO" id="GO:0016020">
    <property type="term" value="C:membrane"/>
    <property type="evidence" value="ECO:0007669"/>
    <property type="project" value="UniProtKB-SubCell"/>
</dbReference>
<proteinExistence type="predicted"/>
<dbReference type="GeneID" id="90076878"/>
<dbReference type="RefSeq" id="XP_064855885.1">
    <property type="nucleotide sequence ID" value="XM_064999813.1"/>
</dbReference>
<evidence type="ECO:0000313" key="7">
    <source>
        <dbReference type="EMBL" id="GMM38890.1"/>
    </source>
</evidence>
<evidence type="ECO:0000256" key="5">
    <source>
        <dbReference type="SAM" id="MobiDB-lite"/>
    </source>
</evidence>
<dbReference type="PANTHER" id="PTHR31274">
    <property type="entry name" value="PROTEIN ECM3"/>
    <property type="match status" value="1"/>
</dbReference>
<comment type="subcellular location">
    <subcellularLocation>
        <location evidence="1">Membrane</location>
        <topology evidence="1">Multi-pass membrane protein</topology>
    </subcellularLocation>
</comment>
<evidence type="ECO:0000313" key="8">
    <source>
        <dbReference type="Proteomes" id="UP001360560"/>
    </source>
</evidence>
<keyword evidence="3 6" id="KW-1133">Transmembrane helix</keyword>
<keyword evidence="4 6" id="KW-0472">Membrane</keyword>
<comment type="caution">
    <text evidence="7">The sequence shown here is derived from an EMBL/GenBank/DDBJ whole genome shotgun (WGS) entry which is preliminary data.</text>
</comment>
<feature type="transmembrane region" description="Helical" evidence="6">
    <location>
        <begin position="589"/>
        <end position="608"/>
    </location>
</feature>
<dbReference type="InterPro" id="IPR004776">
    <property type="entry name" value="Mem_transp_PIN-like"/>
</dbReference>
<reference evidence="7 8" key="1">
    <citation type="journal article" date="2023" name="Elife">
        <title>Identification of key yeast species and microbe-microbe interactions impacting larval growth of Drosophila in the wild.</title>
        <authorList>
            <person name="Mure A."/>
            <person name="Sugiura Y."/>
            <person name="Maeda R."/>
            <person name="Honda K."/>
            <person name="Sakurai N."/>
            <person name="Takahashi Y."/>
            <person name="Watada M."/>
            <person name="Katoh T."/>
            <person name="Gotoh A."/>
            <person name="Gotoh Y."/>
            <person name="Taniguchi I."/>
            <person name="Nakamura K."/>
            <person name="Hayashi T."/>
            <person name="Katayama T."/>
            <person name="Uemura T."/>
            <person name="Hattori Y."/>
        </authorList>
    </citation>
    <scope>NUCLEOTIDE SEQUENCE [LARGE SCALE GENOMIC DNA]</scope>
    <source>
        <strain evidence="7 8">SC-9</strain>
    </source>
</reference>
<dbReference type="EMBL" id="BTFZ01000020">
    <property type="protein sequence ID" value="GMM38890.1"/>
    <property type="molecule type" value="Genomic_DNA"/>
</dbReference>
<evidence type="ECO:0000256" key="2">
    <source>
        <dbReference type="ARBA" id="ARBA00022692"/>
    </source>
</evidence>